<proteinExistence type="predicted"/>
<comment type="caution">
    <text evidence="2">The sequence shown here is derived from an EMBL/GenBank/DDBJ whole genome shotgun (WGS) entry which is preliminary data.</text>
</comment>
<dbReference type="Proteomes" id="UP000635278">
    <property type="component" value="Unassembled WGS sequence"/>
</dbReference>
<feature type="compositionally biased region" description="Polar residues" evidence="1">
    <location>
        <begin position="139"/>
        <end position="152"/>
    </location>
</feature>
<sequence length="191" mass="21161">MAQAAGKARFRALRAEGSLKEAASPLYRWLMLNYEDISSVRQPGDPWAPYLTAAIEDGVYIEDRARGLRAIRRMWDVVQKLKRKRRTTPDDEPPPPARTFSHAPSRADAGWRPPLSEASSPVHGEGQRGAPVGEDSSSKKNTSLVASLQTTVPAYPGATENGEDLYPVGRARAEVIKRDLLERLKRKEPGF</sequence>
<organism evidence="2 3">
    <name type="scientific">Acetobacter musti</name>
    <dbReference type="NCBI Taxonomy" id="864732"/>
    <lineage>
        <taxon>Bacteria</taxon>
        <taxon>Pseudomonadati</taxon>
        <taxon>Pseudomonadota</taxon>
        <taxon>Alphaproteobacteria</taxon>
        <taxon>Acetobacterales</taxon>
        <taxon>Acetobacteraceae</taxon>
        <taxon>Acetobacter</taxon>
    </lineage>
</organism>
<keyword evidence="3" id="KW-1185">Reference proteome</keyword>
<reference evidence="2 3" key="1">
    <citation type="journal article" date="2020" name="Int. J. Syst. Evol. Microbiol.">
        <title>Novel acetic acid bacteria from cider fermentations: Acetobacter conturbans sp. nov. and Acetobacter fallax sp. nov.</title>
        <authorList>
            <person name="Sombolestani A.S."/>
            <person name="Cleenwerck I."/>
            <person name="Cnockaert M."/>
            <person name="Borremans W."/>
            <person name="Wieme A.D."/>
            <person name="De Vuyst L."/>
            <person name="Vandamme P."/>
        </authorList>
    </citation>
    <scope>NUCLEOTIDE SEQUENCE [LARGE SCALE GENOMIC DNA]</scope>
    <source>
        <strain evidence="2 3">LMG 30640</strain>
    </source>
</reference>
<evidence type="ECO:0000313" key="2">
    <source>
        <dbReference type="EMBL" id="NHN86053.1"/>
    </source>
</evidence>
<name>A0ABX0JTF0_9PROT</name>
<evidence type="ECO:0000256" key="1">
    <source>
        <dbReference type="SAM" id="MobiDB-lite"/>
    </source>
</evidence>
<feature type="region of interest" description="Disordered" evidence="1">
    <location>
        <begin position="82"/>
        <end position="164"/>
    </location>
</feature>
<evidence type="ECO:0000313" key="3">
    <source>
        <dbReference type="Proteomes" id="UP000635278"/>
    </source>
</evidence>
<gene>
    <name evidence="2" type="ORF">GOB93_15590</name>
</gene>
<protein>
    <submittedName>
        <fullName evidence="2">Uncharacterized protein</fullName>
    </submittedName>
</protein>
<accession>A0ABX0JTF0</accession>
<dbReference type="RefSeq" id="WP_173584442.1">
    <property type="nucleotide sequence ID" value="NZ_WOTB01000025.1"/>
</dbReference>
<dbReference type="EMBL" id="WOTB01000025">
    <property type="protein sequence ID" value="NHN86053.1"/>
    <property type="molecule type" value="Genomic_DNA"/>
</dbReference>